<feature type="region of interest" description="Disordered" evidence="4">
    <location>
        <begin position="102"/>
        <end position="124"/>
    </location>
</feature>
<comment type="subcellular location">
    <subcellularLocation>
        <location evidence="3">Cytoplasm</location>
        <location evidence="3">Cytoskeleton</location>
    </subcellularLocation>
</comment>
<evidence type="ECO:0000313" key="5">
    <source>
        <dbReference type="EMBL" id="KIW64969.1"/>
    </source>
</evidence>
<dbReference type="GO" id="GO:0005874">
    <property type="term" value="C:microtubule"/>
    <property type="evidence" value="ECO:0007669"/>
    <property type="project" value="UniProtKB-KW"/>
</dbReference>
<gene>
    <name evidence="5" type="ORF">PV04_07263</name>
</gene>
<dbReference type="GO" id="GO:0048487">
    <property type="term" value="F:beta-tubulin binding"/>
    <property type="evidence" value="ECO:0007669"/>
    <property type="project" value="InterPro"/>
</dbReference>
<dbReference type="Proteomes" id="UP000054266">
    <property type="component" value="Unassembled WGS sequence"/>
</dbReference>
<sequence length="124" mass="14094">MAPSQIQIAISSLQRLLKEEQSYFKEQEQQEARIAKLETQANGNDENHEYQLKQERRALEETKAMIPQMRDRITNAREKLENMLDTVTNEQERDAAVEILKKAKDAQKDDPIAGGHGTTAVNGS</sequence>
<dbReference type="GO" id="GO:0005829">
    <property type="term" value="C:cytosol"/>
    <property type="evidence" value="ECO:0007669"/>
    <property type="project" value="TreeGrafter"/>
</dbReference>
<dbReference type="InterPro" id="IPR004226">
    <property type="entry name" value="TBCA"/>
</dbReference>
<evidence type="ECO:0000256" key="1">
    <source>
        <dbReference type="ARBA" id="ARBA00006806"/>
    </source>
</evidence>
<evidence type="ECO:0000256" key="3">
    <source>
        <dbReference type="RuleBase" id="RU364030"/>
    </source>
</evidence>
<dbReference type="GO" id="GO:0007023">
    <property type="term" value="P:post-chaperonin tubulin folding pathway"/>
    <property type="evidence" value="ECO:0007669"/>
    <property type="project" value="UniProtKB-UniRule"/>
</dbReference>
<dbReference type="AlphaFoldDB" id="A0A0D2FYJ5"/>
<evidence type="ECO:0000313" key="6">
    <source>
        <dbReference type="Proteomes" id="UP000054266"/>
    </source>
</evidence>
<dbReference type="PANTHER" id="PTHR21500:SF0">
    <property type="entry name" value="TUBULIN-SPECIFIC CHAPERONE A"/>
    <property type="match status" value="1"/>
</dbReference>
<comment type="subunit">
    <text evidence="3">Supercomplex made of cofactors A to E. Cofactors A and D function by capturing and stabilizing tubulin in a quasi-native conformation. Cofactor E binds to the cofactor D-tubulin complex; interaction with cofactor C then causes the release of tubulin polypeptides that are committed to the native state.</text>
</comment>
<feature type="compositionally biased region" description="Basic and acidic residues" evidence="4">
    <location>
        <begin position="102"/>
        <end position="111"/>
    </location>
</feature>
<dbReference type="GO" id="GO:0007021">
    <property type="term" value="P:tubulin complex assembly"/>
    <property type="evidence" value="ECO:0007669"/>
    <property type="project" value="UniProtKB-UniRule"/>
</dbReference>
<dbReference type="STRING" id="5601.A0A0D2FYJ5"/>
<dbReference type="HOGENOM" id="CLU_130569_0_0_1"/>
<dbReference type="PANTHER" id="PTHR21500">
    <property type="entry name" value="TUBULIN-SPECIFIC CHAPERONE A"/>
    <property type="match status" value="1"/>
</dbReference>
<keyword evidence="2 3" id="KW-0143">Chaperone</keyword>
<dbReference type="EMBL" id="KN846960">
    <property type="protein sequence ID" value="KIW64969.1"/>
    <property type="molecule type" value="Genomic_DNA"/>
</dbReference>
<name>A0A0D2FYJ5_9EURO</name>
<organism evidence="5 6">
    <name type="scientific">Phialophora macrospora</name>
    <dbReference type="NCBI Taxonomy" id="1851006"/>
    <lineage>
        <taxon>Eukaryota</taxon>
        <taxon>Fungi</taxon>
        <taxon>Dikarya</taxon>
        <taxon>Ascomycota</taxon>
        <taxon>Pezizomycotina</taxon>
        <taxon>Eurotiomycetes</taxon>
        <taxon>Chaetothyriomycetidae</taxon>
        <taxon>Chaetothyriales</taxon>
        <taxon>Herpotrichiellaceae</taxon>
        <taxon>Phialophora</taxon>
    </lineage>
</organism>
<proteinExistence type="inferred from homology"/>
<keyword evidence="3" id="KW-0206">Cytoskeleton</keyword>
<keyword evidence="6" id="KW-1185">Reference proteome</keyword>
<dbReference type="InterPro" id="IPR036126">
    <property type="entry name" value="TBCA_sf"/>
</dbReference>
<evidence type="ECO:0000256" key="2">
    <source>
        <dbReference type="ARBA" id="ARBA00023186"/>
    </source>
</evidence>
<dbReference type="SUPFAM" id="SSF46988">
    <property type="entry name" value="Tubulin chaperone cofactor A"/>
    <property type="match status" value="1"/>
</dbReference>
<keyword evidence="3" id="KW-0493">Microtubule</keyword>
<keyword evidence="3" id="KW-0963">Cytoplasm</keyword>
<accession>A0A0D2FYJ5</accession>
<protein>
    <recommendedName>
        <fullName evidence="3">Tubulin-specific chaperone A</fullName>
    </recommendedName>
</protein>
<dbReference type="Gene3D" id="1.20.58.90">
    <property type="match status" value="1"/>
</dbReference>
<reference evidence="5 6" key="1">
    <citation type="submission" date="2015-01" db="EMBL/GenBank/DDBJ databases">
        <title>The Genome Sequence of Capronia semiimmersa CBS27337.</title>
        <authorList>
            <consortium name="The Broad Institute Genomics Platform"/>
            <person name="Cuomo C."/>
            <person name="de Hoog S."/>
            <person name="Gorbushina A."/>
            <person name="Stielow B."/>
            <person name="Teixiera M."/>
            <person name="Abouelleil A."/>
            <person name="Chapman S.B."/>
            <person name="Priest M."/>
            <person name="Young S.K."/>
            <person name="Wortman J."/>
            <person name="Nusbaum C."/>
            <person name="Birren B."/>
        </authorList>
    </citation>
    <scope>NUCLEOTIDE SEQUENCE [LARGE SCALE GENOMIC DNA]</scope>
    <source>
        <strain evidence="5 6">CBS 27337</strain>
    </source>
</reference>
<dbReference type="Pfam" id="PF02970">
    <property type="entry name" value="TBCA"/>
    <property type="match status" value="1"/>
</dbReference>
<comment type="similarity">
    <text evidence="1 3">Belongs to the TBCA family.</text>
</comment>
<evidence type="ECO:0000256" key="4">
    <source>
        <dbReference type="SAM" id="MobiDB-lite"/>
    </source>
</evidence>